<dbReference type="EnsemblPlants" id="AVESA.00010b.r2.7DG1342940.1">
    <property type="protein sequence ID" value="AVESA.00010b.r2.7DG1342940.1.CDS"/>
    <property type="gene ID" value="AVESA.00010b.r2.7DG1342940"/>
</dbReference>
<dbReference type="Proteomes" id="UP001732700">
    <property type="component" value="Chromosome 7D"/>
</dbReference>
<evidence type="ECO:0000313" key="2">
    <source>
        <dbReference type="Proteomes" id="UP001732700"/>
    </source>
</evidence>
<evidence type="ECO:0000313" key="1">
    <source>
        <dbReference type="EnsemblPlants" id="AVESA.00010b.r2.7DG1342940.1.CDS"/>
    </source>
</evidence>
<proteinExistence type="predicted"/>
<accession>A0ACD6AEK0</accession>
<protein>
    <submittedName>
        <fullName evidence="1">Uncharacterized protein</fullName>
    </submittedName>
</protein>
<reference evidence="1" key="1">
    <citation type="submission" date="2021-05" db="EMBL/GenBank/DDBJ databases">
        <authorList>
            <person name="Scholz U."/>
            <person name="Mascher M."/>
            <person name="Fiebig A."/>
        </authorList>
    </citation>
    <scope>NUCLEOTIDE SEQUENCE [LARGE SCALE GENOMIC DNA]</scope>
</reference>
<organism evidence="1 2">
    <name type="scientific">Avena sativa</name>
    <name type="common">Oat</name>
    <dbReference type="NCBI Taxonomy" id="4498"/>
    <lineage>
        <taxon>Eukaryota</taxon>
        <taxon>Viridiplantae</taxon>
        <taxon>Streptophyta</taxon>
        <taxon>Embryophyta</taxon>
        <taxon>Tracheophyta</taxon>
        <taxon>Spermatophyta</taxon>
        <taxon>Magnoliopsida</taxon>
        <taxon>Liliopsida</taxon>
        <taxon>Poales</taxon>
        <taxon>Poaceae</taxon>
        <taxon>BOP clade</taxon>
        <taxon>Pooideae</taxon>
        <taxon>Poodae</taxon>
        <taxon>Poeae</taxon>
        <taxon>Poeae Chloroplast Group 1 (Aveneae type)</taxon>
        <taxon>Aveninae</taxon>
        <taxon>Avena</taxon>
    </lineage>
</organism>
<name>A0ACD6AEK0_AVESA</name>
<sequence>MGSIKGVRSLIMCVLILGLVLEQVQVEGNTCCKDDIARNCYNVCLIPGTPTFICANVCRCIITREECPNDYPKLQSDPDAGTPNAIEFCNTGCISSICDNMNKAYRGEKKENDKEFCSIACGSFCNKITVSTSVAA</sequence>
<reference evidence="1" key="2">
    <citation type="submission" date="2025-09" db="UniProtKB">
        <authorList>
            <consortium name="EnsemblPlants"/>
        </authorList>
    </citation>
    <scope>IDENTIFICATION</scope>
</reference>
<keyword evidence="2" id="KW-1185">Reference proteome</keyword>